<dbReference type="PANTHER" id="PTHR33164">
    <property type="entry name" value="TRANSCRIPTIONAL REGULATOR, MARR FAMILY"/>
    <property type="match status" value="1"/>
</dbReference>
<evidence type="ECO:0000256" key="3">
    <source>
        <dbReference type="ARBA" id="ARBA00023163"/>
    </source>
</evidence>
<dbReference type="InterPro" id="IPR039422">
    <property type="entry name" value="MarR/SlyA-like"/>
</dbReference>
<evidence type="ECO:0000313" key="5">
    <source>
        <dbReference type="EMBL" id="AOP35357.1"/>
    </source>
</evidence>
<sequence>MSKGKEKKTSQLIDTAFAYYFHRTDRLLRLHFTKLMADYNEDITVEQWILLNQLSVTESASQTDLVDKTFKDRPNVTRLLDGLEKKDLVQRQDDPEDRRKFQVVITKKGKALLERTVPLMLQERKYVYKGLSNSDLQTLKRISETIENNVLDGRI</sequence>
<evidence type="ECO:0000259" key="4">
    <source>
        <dbReference type="PROSITE" id="PS50995"/>
    </source>
</evidence>
<gene>
    <name evidence="5" type="ORF">A0128_16820</name>
</gene>
<dbReference type="GO" id="GO:0003700">
    <property type="term" value="F:DNA-binding transcription factor activity"/>
    <property type="evidence" value="ECO:0007669"/>
    <property type="project" value="InterPro"/>
</dbReference>
<dbReference type="Proteomes" id="UP000094197">
    <property type="component" value="Chromosome 1"/>
</dbReference>
<dbReference type="PROSITE" id="PS50995">
    <property type="entry name" value="HTH_MARR_2"/>
    <property type="match status" value="1"/>
</dbReference>
<dbReference type="PROSITE" id="PS01117">
    <property type="entry name" value="HTH_MARR_1"/>
    <property type="match status" value="1"/>
</dbReference>
<reference evidence="5 6" key="1">
    <citation type="submission" date="2016-04" db="EMBL/GenBank/DDBJ databases">
        <title>Complete genome seqeunce of Leptospira alstonii serovar Room22.</title>
        <authorList>
            <person name="Nally J.E."/>
            <person name="Bayles D.O."/>
            <person name="Hurley D."/>
            <person name="Fanning S."/>
            <person name="McMahon B.J."/>
            <person name="Arent Z."/>
        </authorList>
    </citation>
    <scope>NUCLEOTIDE SEQUENCE [LARGE SCALE GENOMIC DNA]</scope>
    <source>
        <strain evidence="5 6">GWTS #1</strain>
    </source>
</reference>
<dbReference type="InterPro" id="IPR023187">
    <property type="entry name" value="Tscrpt_reg_MarR-type_CS"/>
</dbReference>
<dbReference type="SMART" id="SM00347">
    <property type="entry name" value="HTH_MARR"/>
    <property type="match status" value="1"/>
</dbReference>
<dbReference type="KEGG" id="laj:A0128_16820"/>
<evidence type="ECO:0000313" key="6">
    <source>
        <dbReference type="Proteomes" id="UP000094197"/>
    </source>
</evidence>
<dbReference type="AlphaFoldDB" id="A0A1D7V0L3"/>
<dbReference type="InterPro" id="IPR036390">
    <property type="entry name" value="WH_DNA-bd_sf"/>
</dbReference>
<dbReference type="Pfam" id="PF12802">
    <property type="entry name" value="MarR_2"/>
    <property type="match status" value="1"/>
</dbReference>
<keyword evidence="6" id="KW-1185">Reference proteome</keyword>
<feature type="domain" description="HTH marR-type" evidence="4">
    <location>
        <begin position="14"/>
        <end position="148"/>
    </location>
</feature>
<dbReference type="EMBL" id="CP015217">
    <property type="protein sequence ID" value="AOP35357.1"/>
    <property type="molecule type" value="Genomic_DNA"/>
</dbReference>
<keyword evidence="3" id="KW-0804">Transcription</keyword>
<dbReference type="GO" id="GO:0006950">
    <property type="term" value="P:response to stress"/>
    <property type="evidence" value="ECO:0007669"/>
    <property type="project" value="TreeGrafter"/>
</dbReference>
<dbReference type="GO" id="GO:0003677">
    <property type="term" value="F:DNA binding"/>
    <property type="evidence" value="ECO:0007669"/>
    <property type="project" value="UniProtKB-KW"/>
</dbReference>
<accession>A0A1D7V0L3</accession>
<dbReference type="InterPro" id="IPR036388">
    <property type="entry name" value="WH-like_DNA-bd_sf"/>
</dbReference>
<evidence type="ECO:0000256" key="1">
    <source>
        <dbReference type="ARBA" id="ARBA00023015"/>
    </source>
</evidence>
<dbReference type="OrthoDB" id="9799663at2"/>
<dbReference type="SUPFAM" id="SSF46785">
    <property type="entry name" value="Winged helix' DNA-binding domain"/>
    <property type="match status" value="1"/>
</dbReference>
<dbReference type="Gene3D" id="1.10.10.10">
    <property type="entry name" value="Winged helix-like DNA-binding domain superfamily/Winged helix DNA-binding domain"/>
    <property type="match status" value="1"/>
</dbReference>
<dbReference type="InterPro" id="IPR000835">
    <property type="entry name" value="HTH_MarR-typ"/>
</dbReference>
<name>A0A1D7V0L3_9LEPT</name>
<evidence type="ECO:0000256" key="2">
    <source>
        <dbReference type="ARBA" id="ARBA00023125"/>
    </source>
</evidence>
<organism evidence="5 6">
    <name type="scientific">Leptospira tipperaryensis</name>
    <dbReference type="NCBI Taxonomy" id="2564040"/>
    <lineage>
        <taxon>Bacteria</taxon>
        <taxon>Pseudomonadati</taxon>
        <taxon>Spirochaetota</taxon>
        <taxon>Spirochaetia</taxon>
        <taxon>Leptospirales</taxon>
        <taxon>Leptospiraceae</taxon>
        <taxon>Leptospira</taxon>
    </lineage>
</organism>
<dbReference type="PANTHER" id="PTHR33164:SF64">
    <property type="entry name" value="TRANSCRIPTIONAL REGULATOR SLYA"/>
    <property type="match status" value="1"/>
</dbReference>
<proteinExistence type="predicted"/>
<protein>
    <submittedName>
        <fullName evidence="5">MarR family transcriptional regulator</fullName>
    </submittedName>
</protein>
<keyword evidence="1" id="KW-0805">Transcription regulation</keyword>
<dbReference type="RefSeq" id="WP_069608560.1">
    <property type="nucleotide sequence ID" value="NZ_CP015217.1"/>
</dbReference>
<dbReference type="PRINTS" id="PR00598">
    <property type="entry name" value="HTHMARR"/>
</dbReference>
<keyword evidence="2" id="KW-0238">DNA-binding</keyword>